<feature type="compositionally biased region" description="Basic and acidic residues" evidence="1">
    <location>
        <begin position="347"/>
        <end position="356"/>
    </location>
</feature>
<reference evidence="2 3" key="1">
    <citation type="submission" date="2021-03" db="EMBL/GenBank/DDBJ databases">
        <title>Sequencing the genomes of 1000 actinobacteria strains.</title>
        <authorList>
            <person name="Klenk H.-P."/>
        </authorList>
    </citation>
    <scope>NUCLEOTIDE SEQUENCE [LARGE SCALE GENOMIC DNA]</scope>
    <source>
        <strain evidence="2 3">DSM 24221</strain>
    </source>
</reference>
<gene>
    <name evidence="2" type="ORF">JOF34_001259</name>
</gene>
<accession>A0ABS4ZI31</accession>
<dbReference type="InterPro" id="IPR039743">
    <property type="entry name" value="6GAL/EXGAL"/>
</dbReference>
<name>A0ABS4ZI31_9MICO</name>
<proteinExistence type="predicted"/>
<dbReference type="RefSeq" id="WP_165135815.1">
    <property type="nucleotide sequence ID" value="NZ_CP049253.1"/>
</dbReference>
<dbReference type="InterPro" id="IPR017853">
    <property type="entry name" value="GH"/>
</dbReference>
<organism evidence="2 3">
    <name type="scientific">Microbacterium amylolyticum</name>
    <dbReference type="NCBI Taxonomy" id="936337"/>
    <lineage>
        <taxon>Bacteria</taxon>
        <taxon>Bacillati</taxon>
        <taxon>Actinomycetota</taxon>
        <taxon>Actinomycetes</taxon>
        <taxon>Micrococcales</taxon>
        <taxon>Microbacteriaceae</taxon>
        <taxon>Microbacterium</taxon>
    </lineage>
</organism>
<dbReference type="SUPFAM" id="SSF51445">
    <property type="entry name" value="(Trans)glycosidases"/>
    <property type="match status" value="1"/>
</dbReference>
<evidence type="ECO:0000313" key="2">
    <source>
        <dbReference type="EMBL" id="MBP2436673.1"/>
    </source>
</evidence>
<keyword evidence="3" id="KW-1185">Reference proteome</keyword>
<dbReference type="PANTHER" id="PTHR42767:SF1">
    <property type="entry name" value="ENDO-BETA-1,6-GALACTANASE-LIKE DOMAIN-CONTAINING PROTEIN"/>
    <property type="match status" value="1"/>
</dbReference>
<dbReference type="PANTHER" id="PTHR42767">
    <property type="entry name" value="ENDO-BETA-1,6-GALACTANASE"/>
    <property type="match status" value="1"/>
</dbReference>
<sequence>MHTYGQGSWLLVRDIAKTAEKPLWMSEVEGDYDTSGQGFNLTNIDNGLGMAQHIVDDLRELEPDAWVFWQPVEDTYNMEFTEKLNWGSIFIDFDCDADGFSARRIADGATGDDAACQVLTNAKFNAVRNFTHFIEPGDRLIPAGDQNTTAALPATGGGVTLVHVNHNEQPREVVIDLAGFGHIASDATVTPFTTTESPADDVTANALVPGDAIPVDTESASVTVTVPAKSVTSFEVAGTSGVSDEAPAFVDGQELQLIGVQSQLALAGDTGGVTIQAPSDLHETDAAQSWRVESIDGEGTNRHRVALTNRPTPRSRRNPPSRPTPQNRASRPNLVSPPNRGNPRTPPNREKPERPPRVRPHPTVTSSRPQAVRPASHL</sequence>
<dbReference type="Gene3D" id="3.20.20.80">
    <property type="entry name" value="Glycosidases"/>
    <property type="match status" value="1"/>
</dbReference>
<protein>
    <submittedName>
        <fullName evidence="2">Uncharacterized protein</fullName>
    </submittedName>
</protein>
<dbReference type="Proteomes" id="UP001519362">
    <property type="component" value="Unassembled WGS sequence"/>
</dbReference>
<feature type="region of interest" description="Disordered" evidence="1">
    <location>
        <begin position="293"/>
        <end position="378"/>
    </location>
</feature>
<comment type="caution">
    <text evidence="2">The sequence shown here is derived from an EMBL/GenBank/DDBJ whole genome shotgun (WGS) entry which is preliminary data.</text>
</comment>
<dbReference type="InterPro" id="IPR013780">
    <property type="entry name" value="Glyco_hydro_b"/>
</dbReference>
<evidence type="ECO:0000256" key="1">
    <source>
        <dbReference type="SAM" id="MobiDB-lite"/>
    </source>
</evidence>
<dbReference type="Gene3D" id="2.60.40.1180">
    <property type="entry name" value="Golgi alpha-mannosidase II"/>
    <property type="match status" value="1"/>
</dbReference>
<dbReference type="EMBL" id="JAGIOL010000001">
    <property type="protein sequence ID" value="MBP2436673.1"/>
    <property type="molecule type" value="Genomic_DNA"/>
</dbReference>
<evidence type="ECO:0000313" key="3">
    <source>
        <dbReference type="Proteomes" id="UP001519362"/>
    </source>
</evidence>